<evidence type="ECO:0000313" key="1">
    <source>
        <dbReference type="EMBL" id="RUP46446.1"/>
    </source>
</evidence>
<reference evidence="1 2" key="1">
    <citation type="journal article" date="2018" name="New Phytol.">
        <title>Phylogenomics of Endogonaceae and evolution of mycorrhizas within Mucoromycota.</title>
        <authorList>
            <person name="Chang Y."/>
            <person name="Desiro A."/>
            <person name="Na H."/>
            <person name="Sandor L."/>
            <person name="Lipzen A."/>
            <person name="Clum A."/>
            <person name="Barry K."/>
            <person name="Grigoriev I.V."/>
            <person name="Martin F.M."/>
            <person name="Stajich J.E."/>
            <person name="Smith M.E."/>
            <person name="Bonito G."/>
            <person name="Spatafora J.W."/>
        </authorList>
    </citation>
    <scope>NUCLEOTIDE SEQUENCE [LARGE SCALE GENOMIC DNA]</scope>
    <source>
        <strain evidence="1 2">GMNB39</strain>
    </source>
</reference>
<dbReference type="EMBL" id="RBNI01005836">
    <property type="protein sequence ID" value="RUP46446.1"/>
    <property type="molecule type" value="Genomic_DNA"/>
</dbReference>
<dbReference type="Proteomes" id="UP000268093">
    <property type="component" value="Unassembled WGS sequence"/>
</dbReference>
<organism evidence="1 2">
    <name type="scientific">Jimgerdemannia flammicorona</name>
    <dbReference type="NCBI Taxonomy" id="994334"/>
    <lineage>
        <taxon>Eukaryota</taxon>
        <taxon>Fungi</taxon>
        <taxon>Fungi incertae sedis</taxon>
        <taxon>Mucoromycota</taxon>
        <taxon>Mucoromycotina</taxon>
        <taxon>Endogonomycetes</taxon>
        <taxon>Endogonales</taxon>
        <taxon>Endogonaceae</taxon>
        <taxon>Jimgerdemannia</taxon>
    </lineage>
</organism>
<name>A0A433D6H1_9FUNG</name>
<dbReference type="AlphaFoldDB" id="A0A433D6H1"/>
<keyword evidence="2" id="KW-1185">Reference proteome</keyword>
<evidence type="ECO:0000313" key="2">
    <source>
        <dbReference type="Proteomes" id="UP000268093"/>
    </source>
</evidence>
<proteinExistence type="predicted"/>
<gene>
    <name evidence="1" type="ORF">BC936DRAFT_146949</name>
</gene>
<comment type="caution">
    <text evidence="1">The sequence shown here is derived from an EMBL/GenBank/DDBJ whole genome shotgun (WGS) entry which is preliminary data.</text>
</comment>
<protein>
    <submittedName>
        <fullName evidence="1">Uncharacterized protein</fullName>
    </submittedName>
</protein>
<sequence>MSVEEAENQLWMLTVLSTASRTDSFWQILRASNSRNSGGSSFCQSLGAVRAVSRSSPINCATNRVINADGVQWHADNPMATETCRRGYQPAVVAGRRQLHPHPDLVLATPSEVAANHGRHQSFLLLIFGKVKAGATIAATKTEEVIELTEEAVTVLAKESKLQTQKVVTAKRYSREALRYLRQGQLHQVNSKNEKKSRVRMLTRS</sequence>
<accession>A0A433D6H1</accession>